<organism evidence="1">
    <name type="scientific">Salix viminalis</name>
    <name type="common">Common osier</name>
    <name type="synonym">Basket willow</name>
    <dbReference type="NCBI Taxonomy" id="40686"/>
    <lineage>
        <taxon>Eukaryota</taxon>
        <taxon>Viridiplantae</taxon>
        <taxon>Streptophyta</taxon>
        <taxon>Embryophyta</taxon>
        <taxon>Tracheophyta</taxon>
        <taxon>Spermatophyta</taxon>
        <taxon>Magnoliopsida</taxon>
        <taxon>eudicotyledons</taxon>
        <taxon>Gunneridae</taxon>
        <taxon>Pentapetalae</taxon>
        <taxon>rosids</taxon>
        <taxon>fabids</taxon>
        <taxon>Malpighiales</taxon>
        <taxon>Salicaceae</taxon>
        <taxon>Saliceae</taxon>
        <taxon>Salix</taxon>
    </lineage>
</organism>
<dbReference type="EMBL" id="CAADRP010001596">
    <property type="protein sequence ID" value="VFU43374.1"/>
    <property type="molecule type" value="Genomic_DNA"/>
</dbReference>
<accession>A0A6N2M197</accession>
<dbReference type="AlphaFoldDB" id="A0A6N2M197"/>
<sequence length="116" mass="12722">MGFVGIILIIPASPFFRNLGSFSISLPDRLSILVRISANFTAISDTTDLVHVLEWQAEGLVRGPLGLLDLVKGLQESWSLVPVQVGGPLDHVITLKSRDRHEGNLVRVVTDLLQVR</sequence>
<name>A0A6N2M197_SALVM</name>
<reference evidence="1" key="1">
    <citation type="submission" date="2019-03" db="EMBL/GenBank/DDBJ databases">
        <authorList>
            <person name="Mank J."/>
            <person name="Almeida P."/>
        </authorList>
    </citation>
    <scope>NUCLEOTIDE SEQUENCE</scope>
    <source>
        <strain evidence="1">78183</strain>
    </source>
</reference>
<evidence type="ECO:0000313" key="1">
    <source>
        <dbReference type="EMBL" id="VFU43374.1"/>
    </source>
</evidence>
<gene>
    <name evidence="1" type="ORF">SVIM_LOCUS264240</name>
</gene>
<protein>
    <submittedName>
        <fullName evidence="1">Uncharacterized protein</fullName>
    </submittedName>
</protein>
<proteinExistence type="predicted"/>